<accession>A0A545TI86</accession>
<evidence type="ECO:0000256" key="1">
    <source>
        <dbReference type="ARBA" id="ARBA00022475"/>
    </source>
</evidence>
<evidence type="ECO:0000256" key="6">
    <source>
        <dbReference type="SAM" id="Phobius"/>
    </source>
</evidence>
<dbReference type="GO" id="GO:0005886">
    <property type="term" value="C:plasma membrane"/>
    <property type="evidence" value="ECO:0007669"/>
    <property type="project" value="InterPro"/>
</dbReference>
<dbReference type="OrthoDB" id="7064015at2"/>
<reference evidence="8 9" key="1">
    <citation type="submission" date="2019-06" db="EMBL/GenBank/DDBJ databases">
        <title>Draft genome of Aliikangiella marina GYP-15.</title>
        <authorList>
            <person name="Wang G."/>
        </authorList>
    </citation>
    <scope>NUCLEOTIDE SEQUENCE [LARGE SCALE GENOMIC DNA]</scope>
    <source>
        <strain evidence="8 9">GYP-15</strain>
    </source>
</reference>
<comment type="caution">
    <text evidence="8">The sequence shown here is derived from an EMBL/GenBank/DDBJ whole genome shotgun (WGS) entry which is preliminary data.</text>
</comment>
<keyword evidence="9" id="KW-1185">Reference proteome</keyword>
<gene>
    <name evidence="8" type="ORF">FLL45_02730</name>
</gene>
<evidence type="ECO:0000256" key="3">
    <source>
        <dbReference type="ARBA" id="ARBA00022989"/>
    </source>
</evidence>
<evidence type="ECO:0000256" key="4">
    <source>
        <dbReference type="ARBA" id="ARBA00023136"/>
    </source>
</evidence>
<feature type="coiled-coil region" evidence="5">
    <location>
        <begin position="64"/>
        <end position="91"/>
    </location>
</feature>
<dbReference type="Proteomes" id="UP000317839">
    <property type="component" value="Unassembled WGS sequence"/>
</dbReference>
<keyword evidence="2 6" id="KW-0812">Transmembrane</keyword>
<protein>
    <submittedName>
        <fullName evidence="8">LapA family protein</fullName>
    </submittedName>
</protein>
<organism evidence="8 9">
    <name type="scientific">Aliikangiella marina</name>
    <dbReference type="NCBI Taxonomy" id="1712262"/>
    <lineage>
        <taxon>Bacteria</taxon>
        <taxon>Pseudomonadati</taxon>
        <taxon>Pseudomonadota</taxon>
        <taxon>Gammaproteobacteria</taxon>
        <taxon>Oceanospirillales</taxon>
        <taxon>Pleioneaceae</taxon>
        <taxon>Aliikangiella</taxon>
    </lineage>
</organism>
<dbReference type="AlphaFoldDB" id="A0A545TI86"/>
<feature type="transmembrane region" description="Helical" evidence="6">
    <location>
        <begin position="44"/>
        <end position="65"/>
    </location>
</feature>
<evidence type="ECO:0000313" key="9">
    <source>
        <dbReference type="Proteomes" id="UP000317839"/>
    </source>
</evidence>
<sequence>MRNFLIIIVSLSVVIGSAWFFSQNDGPVEINYFSGQVEWRLHWVMIFCFVCGFGIGIASVIGSLLKAKLQLRNIRSKLDRQEKELNSLRSLPIKDDY</sequence>
<proteinExistence type="predicted"/>
<feature type="domain" description="Lipopolysaccharide assembly protein A" evidence="7">
    <location>
        <begin position="23"/>
        <end position="86"/>
    </location>
</feature>
<evidence type="ECO:0000256" key="2">
    <source>
        <dbReference type="ARBA" id="ARBA00022692"/>
    </source>
</evidence>
<evidence type="ECO:0000259" key="7">
    <source>
        <dbReference type="Pfam" id="PF06305"/>
    </source>
</evidence>
<evidence type="ECO:0000313" key="8">
    <source>
        <dbReference type="EMBL" id="TQV76886.1"/>
    </source>
</evidence>
<name>A0A545TI86_9GAMM</name>
<dbReference type="EMBL" id="VIKR01000001">
    <property type="protein sequence ID" value="TQV76886.1"/>
    <property type="molecule type" value="Genomic_DNA"/>
</dbReference>
<evidence type="ECO:0000256" key="5">
    <source>
        <dbReference type="SAM" id="Coils"/>
    </source>
</evidence>
<keyword evidence="4 6" id="KW-0472">Membrane</keyword>
<dbReference type="InterPro" id="IPR010445">
    <property type="entry name" value="LapA_dom"/>
</dbReference>
<dbReference type="Pfam" id="PF06305">
    <property type="entry name" value="LapA_dom"/>
    <property type="match status" value="1"/>
</dbReference>
<keyword evidence="1" id="KW-1003">Cell membrane</keyword>
<keyword evidence="3 6" id="KW-1133">Transmembrane helix</keyword>
<keyword evidence="5" id="KW-0175">Coiled coil</keyword>